<gene>
    <name evidence="3" type="primary">kefA_2</name>
    <name evidence="3" type="ORF">NCTC9962_02707</name>
</gene>
<dbReference type="Proteomes" id="UP000254052">
    <property type="component" value="Unassembled WGS sequence"/>
</dbReference>
<evidence type="ECO:0000313" key="4">
    <source>
        <dbReference type="Proteomes" id="UP000254052"/>
    </source>
</evidence>
<name>A0A377B0I7_ECOLX</name>
<proteinExistence type="predicted"/>
<evidence type="ECO:0000313" key="3">
    <source>
        <dbReference type="EMBL" id="STL42123.1"/>
    </source>
</evidence>
<reference evidence="3 4" key="1">
    <citation type="submission" date="2018-06" db="EMBL/GenBank/DDBJ databases">
        <authorList>
            <consortium name="Pathogen Informatics"/>
            <person name="Doyle S."/>
        </authorList>
    </citation>
    <scope>NUCLEOTIDE SEQUENCE [LARGE SCALE GENOMIC DNA]</scope>
    <source>
        <strain evidence="3 4">NCTC9962</strain>
    </source>
</reference>
<keyword evidence="1" id="KW-0175">Coiled coil</keyword>
<evidence type="ECO:0000256" key="1">
    <source>
        <dbReference type="SAM" id="Coils"/>
    </source>
</evidence>
<dbReference type="AlphaFoldDB" id="A0A377B0I7"/>
<dbReference type="EMBL" id="UGED01000007">
    <property type="protein sequence ID" value="STL42123.1"/>
    <property type="molecule type" value="Genomic_DNA"/>
</dbReference>
<evidence type="ECO:0000259" key="2">
    <source>
        <dbReference type="Pfam" id="PF12795"/>
    </source>
</evidence>
<sequence>MRQATAALTALSDVDNDEETRKILSTLSLRQLETRVAQALDDLQNAQNDLASYNSQLVSLQTQPERVQNAMYNASQQLQQIRSRLDGTDVGETALRPSQKVLMQAQQALLNAEIDQQRKSLEGNTVLQDTLQKAT</sequence>
<accession>A0A377B0I7</accession>
<dbReference type="InterPro" id="IPR024393">
    <property type="entry name" value="MscS_porin"/>
</dbReference>
<dbReference type="Pfam" id="PF12795">
    <property type="entry name" value="MscS_porin"/>
    <property type="match status" value="1"/>
</dbReference>
<feature type="coiled-coil region" evidence="1">
    <location>
        <begin position="29"/>
        <end position="63"/>
    </location>
</feature>
<feature type="domain" description="Mechanosensitive ion channel MscS porin" evidence="2">
    <location>
        <begin position="1"/>
        <end position="133"/>
    </location>
</feature>
<protein>
    <submittedName>
        <fullName evidence="3">Potassium efflux protein</fullName>
    </submittedName>
</protein>
<organism evidence="3 4">
    <name type="scientific">Escherichia coli</name>
    <dbReference type="NCBI Taxonomy" id="562"/>
    <lineage>
        <taxon>Bacteria</taxon>
        <taxon>Pseudomonadati</taxon>
        <taxon>Pseudomonadota</taxon>
        <taxon>Gammaproteobacteria</taxon>
        <taxon>Enterobacterales</taxon>
        <taxon>Enterobacteriaceae</taxon>
        <taxon>Escherichia</taxon>
    </lineage>
</organism>